<proteinExistence type="predicted"/>
<evidence type="ECO:0000313" key="2">
    <source>
        <dbReference type="EMBL" id="KAI4547692.1"/>
    </source>
</evidence>
<dbReference type="EMBL" id="JAKZEL010000001">
    <property type="protein sequence ID" value="KAI4547692.1"/>
    <property type="molecule type" value="Genomic_DNA"/>
</dbReference>
<name>A0AAD4YHP2_OVIAM</name>
<evidence type="ECO:0000313" key="3">
    <source>
        <dbReference type="Proteomes" id="UP001214576"/>
    </source>
</evidence>
<accession>A0AAD4YHP2</accession>
<comment type="caution">
    <text evidence="2">The sequence shown here is derived from an EMBL/GenBank/DDBJ whole genome shotgun (WGS) entry which is preliminary data.</text>
</comment>
<feature type="region of interest" description="Disordered" evidence="1">
    <location>
        <begin position="94"/>
        <end position="117"/>
    </location>
</feature>
<sequence>MILLQAQSGLQLLKDDGIGECSDGFSNTLPQRALPVLESWLRQFMEECMSARNKMGLCATHGNIPAIIPFRCHDSNSSASLSCSLRLFFYEEESGDDEDQGGQSDAEDGVDSDFDTD</sequence>
<reference evidence="2" key="1">
    <citation type="submission" date="2022-03" db="EMBL/GenBank/DDBJ databases">
        <title>Genomic analyses of argali, domestic sheep and their hybrids provide insights into chromosomal evolution, heterosis and genetic basis of agronomic traits.</title>
        <authorList>
            <person name="Li M."/>
        </authorList>
    </citation>
    <scope>NUCLEOTIDE SEQUENCE</scope>
    <source>
        <strain evidence="2">CAU-MHL-2022a</strain>
        <tissue evidence="2">Skin</tissue>
    </source>
</reference>
<keyword evidence="3" id="KW-1185">Reference proteome</keyword>
<dbReference type="Proteomes" id="UP001214576">
    <property type="component" value="Unassembled WGS sequence"/>
</dbReference>
<evidence type="ECO:0000256" key="1">
    <source>
        <dbReference type="SAM" id="MobiDB-lite"/>
    </source>
</evidence>
<dbReference type="AlphaFoldDB" id="A0AAD4YHP2"/>
<gene>
    <name evidence="2" type="ORF">MG293_000022</name>
</gene>
<protein>
    <submittedName>
        <fullName evidence="2">Uncharacterized protein</fullName>
    </submittedName>
</protein>
<organism evidence="2 3">
    <name type="scientific">Ovis ammon polii</name>
    <dbReference type="NCBI Taxonomy" id="230172"/>
    <lineage>
        <taxon>Eukaryota</taxon>
        <taxon>Metazoa</taxon>
        <taxon>Chordata</taxon>
        <taxon>Craniata</taxon>
        <taxon>Vertebrata</taxon>
        <taxon>Euteleostomi</taxon>
        <taxon>Mammalia</taxon>
        <taxon>Eutheria</taxon>
        <taxon>Laurasiatheria</taxon>
        <taxon>Artiodactyla</taxon>
        <taxon>Ruminantia</taxon>
        <taxon>Pecora</taxon>
        <taxon>Bovidae</taxon>
        <taxon>Caprinae</taxon>
        <taxon>Ovis</taxon>
    </lineage>
</organism>